<dbReference type="GO" id="GO:0015630">
    <property type="term" value="C:microtubule cytoskeleton"/>
    <property type="evidence" value="ECO:0007669"/>
    <property type="project" value="TreeGrafter"/>
</dbReference>
<dbReference type="OrthoDB" id="196165at2759"/>
<feature type="compositionally biased region" description="Basic and acidic residues" evidence="3">
    <location>
        <begin position="907"/>
        <end position="919"/>
    </location>
</feature>
<feature type="region of interest" description="Disordered" evidence="3">
    <location>
        <begin position="170"/>
        <end position="235"/>
    </location>
</feature>
<dbReference type="PROSITE" id="PS50002">
    <property type="entry name" value="SH3"/>
    <property type="match status" value="1"/>
</dbReference>
<dbReference type="PANTHER" id="PTHR47775:SF1">
    <property type="entry name" value="BUD SITE SELECTION PROTEIN 14"/>
    <property type="match status" value="1"/>
</dbReference>
<feature type="compositionally biased region" description="Basic and acidic residues" evidence="3">
    <location>
        <begin position="633"/>
        <end position="643"/>
    </location>
</feature>
<keyword evidence="1 2" id="KW-0728">SH3 domain</keyword>
<sequence length="1056" mass="117251">MDFRSQHEFAPFRRAKSKRWKGCSVVATLRDDQVSKFHRSLTQKFPHRPPAAATSADCCIDDSGSVPRPFSPDFERASCGYGIMTRPEIVRQDSIDLQERNAPSAQDHTRQHAHTSPTGIGAHQAEALRGAAAEAAGEISRSPRVSREWSNGEVQGLHVHEGSELAAAVTASLTEDESHQQDELAVAQNGGHTGSTAEDAEMADAEGDDGLDDEDDMMDKISSSPSIDDGGYPLPLSWPQRSDSLLVRHSTPVLLCSSSTTQACSDSLSPFEEKYITTHDPLRPLRDEIDKDVVPEVQVKKAPNQKHHLQGEYLDDSSRNERENNDERSEECEEHDDASNYSQEQLPETPERKQALEPDDCEEVTTEPYDDSEDYDVMTIPYEGSEDECEDDDYDIPYSTDSRFIDSGWGGECLQELEDIDFEFVYALHTFVATVEGQANATKGDTMVLLDDSNSYWWLVRVVKDSSIGYLPAEHIETPTERLARLNKHRNIDLTSTMLGDQAEKPKNPLKKAIMRRAAKTVSFAAPTYVEASDVDYSTEEEDAEEDYYGANGQQEKTSDQQEKEPEEEEKAKVEPLKTRTEVRDTSLDSTDIDSADAAKISSDTARTSDEIFEGKLEASRSKNGTVRNTDSFFKDDTVETRKITLTPNLLRDDSNTSPRTSAESKDLKPRPSLDKLEKDSTDKKDKKNQKDKKEKDKKPGMLSGLFKRKDKKARSLDEDGEEALAGKESFRESPVSDDVTSPEEMQASEVQRQPSKLQKSPRTESPTRSRPSPTLNKDARTLEPLQIPAPDRPTPVEAAQEPSMRLVQSAPDEEAQQTPRDVSADSQTNLSSPKESKAGAAISKLLRSASNSEPKPIKAKKARSRVELDDFDSSEEVSPIEESDEDSNRQQRPIPGSFPDSYAGSSHDKSHLMAERLSESPVEVSPLTPTQPYLPPLIVDSSSQEDPPSPMSWTSPELNEVDDAREKKADSSTTSTSTTAWSDTHLRTFFDDGSEIKDLLTVVYDKSDVVPAGPDHPITGPLFRAENAKLADITNRLDGLLGDWLARKMRTQASR</sequence>
<dbReference type="Proteomes" id="UP000054321">
    <property type="component" value="Unassembled WGS sequence"/>
</dbReference>
<dbReference type="STRING" id="913774.A0A0C3DQH3"/>
<feature type="compositionally biased region" description="Acidic residues" evidence="3">
    <location>
        <begin position="357"/>
        <end position="375"/>
    </location>
</feature>
<name>A0A0C3DQH3_OIDMZ</name>
<dbReference type="SUPFAM" id="SSF50044">
    <property type="entry name" value="SH3-domain"/>
    <property type="match status" value="1"/>
</dbReference>
<dbReference type="AlphaFoldDB" id="A0A0C3DQH3"/>
<dbReference type="PANTHER" id="PTHR47775">
    <property type="entry name" value="BUD SITE SELECTION PROTEIN 14"/>
    <property type="match status" value="1"/>
</dbReference>
<organism evidence="5 6">
    <name type="scientific">Oidiodendron maius (strain Zn)</name>
    <dbReference type="NCBI Taxonomy" id="913774"/>
    <lineage>
        <taxon>Eukaryota</taxon>
        <taxon>Fungi</taxon>
        <taxon>Dikarya</taxon>
        <taxon>Ascomycota</taxon>
        <taxon>Pezizomycotina</taxon>
        <taxon>Leotiomycetes</taxon>
        <taxon>Leotiomycetes incertae sedis</taxon>
        <taxon>Myxotrichaceae</taxon>
        <taxon>Oidiodendron</taxon>
    </lineage>
</organism>
<feature type="compositionally biased region" description="Basic and acidic residues" evidence="3">
    <location>
        <begin position="557"/>
        <end position="587"/>
    </location>
</feature>
<dbReference type="InParanoid" id="A0A0C3DQH3"/>
<feature type="region of interest" description="Disordered" evidence="3">
    <location>
        <begin position="101"/>
        <end position="120"/>
    </location>
</feature>
<feature type="region of interest" description="Disordered" evidence="3">
    <location>
        <begin position="534"/>
        <end position="979"/>
    </location>
</feature>
<feature type="region of interest" description="Disordered" evidence="3">
    <location>
        <begin position="297"/>
        <end position="375"/>
    </location>
</feature>
<evidence type="ECO:0000256" key="2">
    <source>
        <dbReference type="PROSITE-ProRule" id="PRU00192"/>
    </source>
</evidence>
<dbReference type="GO" id="GO:0008104">
    <property type="term" value="P:intracellular protein localization"/>
    <property type="evidence" value="ECO:0007669"/>
    <property type="project" value="TreeGrafter"/>
</dbReference>
<feature type="compositionally biased region" description="Basic and acidic residues" evidence="3">
    <location>
        <begin position="316"/>
        <end position="327"/>
    </location>
</feature>
<evidence type="ECO:0000313" key="6">
    <source>
        <dbReference type="Proteomes" id="UP000054321"/>
    </source>
</evidence>
<feature type="compositionally biased region" description="Polar residues" evidence="3">
    <location>
        <begin position="622"/>
        <end position="632"/>
    </location>
</feature>
<evidence type="ECO:0000313" key="5">
    <source>
        <dbReference type="EMBL" id="KIN04293.1"/>
    </source>
</evidence>
<dbReference type="FunFam" id="2.30.30.40:FF:000035">
    <property type="entry name" value="SH3 domain containing protein"/>
    <property type="match status" value="1"/>
</dbReference>
<keyword evidence="6" id="KW-1185">Reference proteome</keyword>
<evidence type="ECO:0000259" key="4">
    <source>
        <dbReference type="PROSITE" id="PS50002"/>
    </source>
</evidence>
<feature type="compositionally biased region" description="Acidic residues" evidence="3">
    <location>
        <begin position="198"/>
        <end position="217"/>
    </location>
</feature>
<feature type="compositionally biased region" description="Polar residues" evidence="3">
    <location>
        <begin position="817"/>
        <end position="834"/>
    </location>
</feature>
<reference evidence="6" key="2">
    <citation type="submission" date="2015-01" db="EMBL/GenBank/DDBJ databases">
        <title>Evolutionary Origins and Diversification of the Mycorrhizal Mutualists.</title>
        <authorList>
            <consortium name="DOE Joint Genome Institute"/>
            <consortium name="Mycorrhizal Genomics Consortium"/>
            <person name="Kohler A."/>
            <person name="Kuo A."/>
            <person name="Nagy L.G."/>
            <person name="Floudas D."/>
            <person name="Copeland A."/>
            <person name="Barry K.W."/>
            <person name="Cichocki N."/>
            <person name="Veneault-Fourrey C."/>
            <person name="LaButti K."/>
            <person name="Lindquist E.A."/>
            <person name="Lipzen A."/>
            <person name="Lundell T."/>
            <person name="Morin E."/>
            <person name="Murat C."/>
            <person name="Riley R."/>
            <person name="Ohm R."/>
            <person name="Sun H."/>
            <person name="Tunlid A."/>
            <person name="Henrissat B."/>
            <person name="Grigoriev I.V."/>
            <person name="Hibbett D.S."/>
            <person name="Martin F."/>
        </authorList>
    </citation>
    <scope>NUCLEOTIDE SEQUENCE [LARGE SCALE GENOMIC DNA]</scope>
    <source>
        <strain evidence="6">Zn</strain>
    </source>
</reference>
<evidence type="ECO:0000256" key="1">
    <source>
        <dbReference type="ARBA" id="ARBA00022443"/>
    </source>
</evidence>
<evidence type="ECO:0000256" key="3">
    <source>
        <dbReference type="SAM" id="MobiDB-lite"/>
    </source>
</evidence>
<feature type="region of interest" description="Disordered" evidence="3">
    <location>
        <begin position="128"/>
        <end position="151"/>
    </location>
</feature>
<proteinExistence type="predicted"/>
<feature type="compositionally biased region" description="Polar residues" evidence="3">
    <location>
        <begin position="941"/>
        <end position="958"/>
    </location>
</feature>
<gene>
    <name evidence="5" type="ORF">OIDMADRAFT_26907</name>
</gene>
<feature type="compositionally biased region" description="Acidic residues" evidence="3">
    <location>
        <begin position="534"/>
        <end position="548"/>
    </location>
</feature>
<dbReference type="EMBL" id="KN832873">
    <property type="protein sequence ID" value="KIN04293.1"/>
    <property type="molecule type" value="Genomic_DNA"/>
</dbReference>
<dbReference type="HOGENOM" id="CLU_010627_0_0_1"/>
<accession>A0A0C3DQH3</accession>
<protein>
    <recommendedName>
        <fullName evidence="4">SH3 domain-containing protein</fullName>
    </recommendedName>
</protein>
<feature type="compositionally biased region" description="Acidic residues" evidence="3">
    <location>
        <begin position="870"/>
        <end position="886"/>
    </location>
</feature>
<feature type="compositionally biased region" description="Low complexity" evidence="3">
    <location>
        <begin position="128"/>
        <end position="138"/>
    </location>
</feature>
<dbReference type="InterPro" id="IPR036028">
    <property type="entry name" value="SH3-like_dom_sf"/>
</dbReference>
<dbReference type="InterPro" id="IPR053039">
    <property type="entry name" value="Polarity_Bud-Selection_Reg"/>
</dbReference>
<dbReference type="Gene3D" id="2.30.30.40">
    <property type="entry name" value="SH3 Domains"/>
    <property type="match status" value="1"/>
</dbReference>
<feature type="compositionally biased region" description="Basic and acidic residues" evidence="3">
    <location>
        <begin position="663"/>
        <end position="686"/>
    </location>
</feature>
<dbReference type="GO" id="GO:0051286">
    <property type="term" value="C:cell tip"/>
    <property type="evidence" value="ECO:0007669"/>
    <property type="project" value="TreeGrafter"/>
</dbReference>
<dbReference type="GO" id="GO:0030950">
    <property type="term" value="P:establishment or maintenance of actin cytoskeleton polarity"/>
    <property type="evidence" value="ECO:0007669"/>
    <property type="project" value="TreeGrafter"/>
</dbReference>
<feature type="compositionally biased region" description="Polar residues" evidence="3">
    <location>
        <begin position="749"/>
        <end position="761"/>
    </location>
</feature>
<dbReference type="SMART" id="SM00326">
    <property type="entry name" value="SH3"/>
    <property type="match status" value="1"/>
</dbReference>
<reference evidence="5 6" key="1">
    <citation type="submission" date="2014-04" db="EMBL/GenBank/DDBJ databases">
        <authorList>
            <consortium name="DOE Joint Genome Institute"/>
            <person name="Kuo A."/>
            <person name="Martino E."/>
            <person name="Perotto S."/>
            <person name="Kohler A."/>
            <person name="Nagy L.G."/>
            <person name="Floudas D."/>
            <person name="Copeland A."/>
            <person name="Barry K.W."/>
            <person name="Cichocki N."/>
            <person name="Veneault-Fourrey C."/>
            <person name="LaButti K."/>
            <person name="Lindquist E.A."/>
            <person name="Lipzen A."/>
            <person name="Lundell T."/>
            <person name="Morin E."/>
            <person name="Murat C."/>
            <person name="Sun H."/>
            <person name="Tunlid A."/>
            <person name="Henrissat B."/>
            <person name="Grigoriev I.V."/>
            <person name="Hibbett D.S."/>
            <person name="Martin F."/>
            <person name="Nordberg H.P."/>
            <person name="Cantor M.N."/>
            <person name="Hua S.X."/>
        </authorList>
    </citation>
    <scope>NUCLEOTIDE SEQUENCE [LARGE SCALE GENOMIC DNA]</scope>
    <source>
        <strain evidence="5 6">Zn</strain>
    </source>
</reference>
<feature type="domain" description="SH3" evidence="4">
    <location>
        <begin position="420"/>
        <end position="481"/>
    </location>
</feature>
<feature type="compositionally biased region" description="Basic and acidic residues" evidence="3">
    <location>
        <begin position="607"/>
        <end position="621"/>
    </location>
</feature>
<dbReference type="InterPro" id="IPR001452">
    <property type="entry name" value="SH3_domain"/>
</dbReference>